<dbReference type="Pfam" id="PF25480">
    <property type="entry name" value="DUF7904"/>
    <property type="match status" value="1"/>
</dbReference>
<evidence type="ECO:0000313" key="11">
    <source>
        <dbReference type="EMBL" id="KAG6460989.1"/>
    </source>
</evidence>
<dbReference type="SMART" id="SM00262">
    <property type="entry name" value="GEL"/>
    <property type="match status" value="5"/>
</dbReference>
<dbReference type="Pfam" id="PF00626">
    <property type="entry name" value="Gelsolin"/>
    <property type="match status" value="4"/>
</dbReference>
<evidence type="ECO:0000256" key="1">
    <source>
        <dbReference type="ARBA" id="ARBA00004245"/>
    </source>
</evidence>
<feature type="domain" description="Gelsolin-like" evidence="9">
    <location>
        <begin position="498"/>
        <end position="566"/>
    </location>
</feature>
<keyword evidence="3" id="KW-0963">Cytoplasm</keyword>
<keyword evidence="12" id="KW-1185">Reference proteome</keyword>
<evidence type="ECO:0000256" key="7">
    <source>
        <dbReference type="ARBA" id="ARBA00023212"/>
    </source>
</evidence>
<keyword evidence="5" id="KW-0106">Calcium</keyword>
<dbReference type="GO" id="GO:0008154">
    <property type="term" value="P:actin polymerization or depolymerization"/>
    <property type="evidence" value="ECO:0007669"/>
    <property type="project" value="TreeGrafter"/>
</dbReference>
<dbReference type="GO" id="GO:0005737">
    <property type="term" value="C:cytoplasm"/>
    <property type="evidence" value="ECO:0007669"/>
    <property type="project" value="TreeGrafter"/>
</dbReference>
<dbReference type="GO" id="GO:0051016">
    <property type="term" value="P:barbed-end actin filament capping"/>
    <property type="evidence" value="ECO:0007669"/>
    <property type="project" value="TreeGrafter"/>
</dbReference>
<protein>
    <recommendedName>
        <fullName evidence="13">Gelsolin</fullName>
    </recommendedName>
</protein>
<dbReference type="PANTHER" id="PTHR11977">
    <property type="entry name" value="VILLIN"/>
    <property type="match status" value="1"/>
</dbReference>
<dbReference type="GO" id="GO:0051014">
    <property type="term" value="P:actin filament severing"/>
    <property type="evidence" value="ECO:0007669"/>
    <property type="project" value="TreeGrafter"/>
</dbReference>
<keyword evidence="6" id="KW-0009">Actin-binding</keyword>
<name>A0A921ZPC2_MANSE</name>
<dbReference type="PANTHER" id="PTHR11977:SF123">
    <property type="entry name" value="GELSOLIN"/>
    <property type="match status" value="1"/>
</dbReference>
<dbReference type="InterPro" id="IPR007122">
    <property type="entry name" value="Villin/Gelsolin"/>
</dbReference>
<dbReference type="FunFam" id="3.40.20.10:FF:000001">
    <property type="entry name" value="Gelsolin"/>
    <property type="match status" value="1"/>
</dbReference>
<evidence type="ECO:0000256" key="4">
    <source>
        <dbReference type="ARBA" id="ARBA00022737"/>
    </source>
</evidence>
<keyword evidence="4" id="KW-0677">Repeat</keyword>
<evidence type="ECO:0008006" key="13">
    <source>
        <dbReference type="Google" id="ProtNLM"/>
    </source>
</evidence>
<dbReference type="GO" id="GO:0005546">
    <property type="term" value="F:phosphatidylinositol-4,5-bisphosphate binding"/>
    <property type="evidence" value="ECO:0007669"/>
    <property type="project" value="TreeGrafter"/>
</dbReference>
<gene>
    <name evidence="11" type="ORF">O3G_MSEX012352</name>
</gene>
<evidence type="ECO:0000259" key="10">
    <source>
        <dbReference type="Pfam" id="PF25480"/>
    </source>
</evidence>
<reference evidence="11" key="1">
    <citation type="journal article" date="2016" name="Insect Biochem. Mol. Biol.">
        <title>Multifaceted biological insights from a draft genome sequence of the tobacco hornworm moth, Manduca sexta.</title>
        <authorList>
            <person name="Kanost M.R."/>
            <person name="Arrese E.L."/>
            <person name="Cao X."/>
            <person name="Chen Y.R."/>
            <person name="Chellapilla S."/>
            <person name="Goldsmith M.R."/>
            <person name="Grosse-Wilde E."/>
            <person name="Heckel D.G."/>
            <person name="Herndon N."/>
            <person name="Jiang H."/>
            <person name="Papanicolaou A."/>
            <person name="Qu J."/>
            <person name="Soulages J.L."/>
            <person name="Vogel H."/>
            <person name="Walters J."/>
            <person name="Waterhouse R.M."/>
            <person name="Ahn S.J."/>
            <person name="Almeida F.C."/>
            <person name="An C."/>
            <person name="Aqrawi P."/>
            <person name="Bretschneider A."/>
            <person name="Bryant W.B."/>
            <person name="Bucks S."/>
            <person name="Chao H."/>
            <person name="Chevignon G."/>
            <person name="Christen J.M."/>
            <person name="Clarke D.F."/>
            <person name="Dittmer N.T."/>
            <person name="Ferguson L.C.F."/>
            <person name="Garavelou S."/>
            <person name="Gordon K.H.J."/>
            <person name="Gunaratna R.T."/>
            <person name="Han Y."/>
            <person name="Hauser F."/>
            <person name="He Y."/>
            <person name="Heidel-Fischer H."/>
            <person name="Hirsh A."/>
            <person name="Hu Y."/>
            <person name="Jiang H."/>
            <person name="Kalra D."/>
            <person name="Klinner C."/>
            <person name="Konig C."/>
            <person name="Kovar C."/>
            <person name="Kroll A.R."/>
            <person name="Kuwar S.S."/>
            <person name="Lee S.L."/>
            <person name="Lehman R."/>
            <person name="Li K."/>
            <person name="Li Z."/>
            <person name="Liang H."/>
            <person name="Lovelace S."/>
            <person name="Lu Z."/>
            <person name="Mansfield J.H."/>
            <person name="McCulloch K.J."/>
            <person name="Mathew T."/>
            <person name="Morton B."/>
            <person name="Muzny D.M."/>
            <person name="Neunemann D."/>
            <person name="Ongeri F."/>
            <person name="Pauchet Y."/>
            <person name="Pu L.L."/>
            <person name="Pyrousis I."/>
            <person name="Rao X.J."/>
            <person name="Redding A."/>
            <person name="Roesel C."/>
            <person name="Sanchez-Gracia A."/>
            <person name="Schaack S."/>
            <person name="Shukla A."/>
            <person name="Tetreau G."/>
            <person name="Wang Y."/>
            <person name="Xiong G.H."/>
            <person name="Traut W."/>
            <person name="Walsh T.K."/>
            <person name="Worley K.C."/>
            <person name="Wu D."/>
            <person name="Wu W."/>
            <person name="Wu Y.Q."/>
            <person name="Zhang X."/>
            <person name="Zou Z."/>
            <person name="Zucker H."/>
            <person name="Briscoe A.D."/>
            <person name="Burmester T."/>
            <person name="Clem R.J."/>
            <person name="Feyereisen R."/>
            <person name="Grimmelikhuijzen C.J.P."/>
            <person name="Hamodrakas S.J."/>
            <person name="Hansson B.S."/>
            <person name="Huguet E."/>
            <person name="Jermiin L.S."/>
            <person name="Lan Q."/>
            <person name="Lehman H.K."/>
            <person name="Lorenzen M."/>
            <person name="Merzendorfer H."/>
            <person name="Michalopoulos I."/>
            <person name="Morton D.B."/>
            <person name="Muthukrishnan S."/>
            <person name="Oakeshott J.G."/>
            <person name="Palmer W."/>
            <person name="Park Y."/>
            <person name="Passarelli A.L."/>
            <person name="Rozas J."/>
            <person name="Schwartz L.M."/>
            <person name="Smith W."/>
            <person name="Southgate A."/>
            <person name="Vilcinskas A."/>
            <person name="Vogt R."/>
            <person name="Wang P."/>
            <person name="Werren J."/>
            <person name="Yu X.Q."/>
            <person name="Zhou J.J."/>
            <person name="Brown S.J."/>
            <person name="Scherer S.E."/>
            <person name="Richards S."/>
            <person name="Blissard G.W."/>
        </authorList>
    </citation>
    <scope>NUCLEOTIDE SEQUENCE</scope>
</reference>
<evidence type="ECO:0000313" key="12">
    <source>
        <dbReference type="Proteomes" id="UP000791440"/>
    </source>
</evidence>
<feature type="domain" description="Gelsolin-like" evidence="9">
    <location>
        <begin position="231"/>
        <end position="299"/>
    </location>
</feature>
<evidence type="ECO:0000256" key="5">
    <source>
        <dbReference type="ARBA" id="ARBA00022837"/>
    </source>
</evidence>
<dbReference type="AlphaFoldDB" id="A0A921ZPC2"/>
<organism evidence="11 12">
    <name type="scientific">Manduca sexta</name>
    <name type="common">Tobacco hawkmoth</name>
    <name type="synonym">Tobacco hornworm</name>
    <dbReference type="NCBI Taxonomy" id="7130"/>
    <lineage>
        <taxon>Eukaryota</taxon>
        <taxon>Metazoa</taxon>
        <taxon>Ecdysozoa</taxon>
        <taxon>Arthropoda</taxon>
        <taxon>Hexapoda</taxon>
        <taxon>Insecta</taxon>
        <taxon>Pterygota</taxon>
        <taxon>Neoptera</taxon>
        <taxon>Endopterygota</taxon>
        <taxon>Lepidoptera</taxon>
        <taxon>Glossata</taxon>
        <taxon>Ditrysia</taxon>
        <taxon>Bombycoidea</taxon>
        <taxon>Sphingidae</taxon>
        <taxon>Sphinginae</taxon>
        <taxon>Sphingini</taxon>
        <taxon>Manduca</taxon>
    </lineage>
</organism>
<comment type="caution">
    <text evidence="11">The sequence shown here is derived from an EMBL/GenBank/DDBJ whole genome shotgun (WGS) entry which is preliminary data.</text>
</comment>
<evidence type="ECO:0000256" key="8">
    <source>
        <dbReference type="ARBA" id="ARBA00055420"/>
    </source>
</evidence>
<reference evidence="11" key="2">
    <citation type="submission" date="2020-12" db="EMBL/GenBank/DDBJ databases">
        <authorList>
            <person name="Kanost M."/>
        </authorList>
    </citation>
    <scope>NUCLEOTIDE SEQUENCE</scope>
</reference>
<evidence type="ECO:0000256" key="2">
    <source>
        <dbReference type="ARBA" id="ARBA00008418"/>
    </source>
</evidence>
<proteinExistence type="inferred from homology"/>
<dbReference type="Proteomes" id="UP000791440">
    <property type="component" value="Unassembled WGS sequence"/>
</dbReference>
<keyword evidence="7" id="KW-0206">Cytoskeleton</keyword>
<feature type="domain" description="DUF7904" evidence="10">
    <location>
        <begin position="366"/>
        <end position="456"/>
    </location>
</feature>
<feature type="domain" description="Gelsolin-like" evidence="9">
    <location>
        <begin position="615"/>
        <end position="685"/>
    </location>
</feature>
<dbReference type="InterPro" id="IPR007123">
    <property type="entry name" value="Gelsolin-like_dom"/>
</dbReference>
<comment type="subcellular location">
    <subcellularLocation>
        <location evidence="1">Cytoplasm</location>
        <location evidence="1">Cytoskeleton</location>
    </subcellularLocation>
</comment>
<comment type="similarity">
    <text evidence="2">Belongs to the villin/gelsolin family.</text>
</comment>
<dbReference type="EMBL" id="JH668713">
    <property type="protein sequence ID" value="KAG6460989.1"/>
    <property type="molecule type" value="Genomic_DNA"/>
</dbReference>
<dbReference type="FunFam" id="3.40.20.10:FF:000002">
    <property type="entry name" value="Gelsolin"/>
    <property type="match status" value="1"/>
</dbReference>
<dbReference type="CDD" id="cd11290">
    <property type="entry name" value="gelsolin_S1_like"/>
    <property type="match status" value="1"/>
</dbReference>
<evidence type="ECO:0000256" key="6">
    <source>
        <dbReference type="ARBA" id="ARBA00023203"/>
    </source>
</evidence>
<evidence type="ECO:0000256" key="3">
    <source>
        <dbReference type="ARBA" id="ARBA00022490"/>
    </source>
</evidence>
<dbReference type="GO" id="GO:0015629">
    <property type="term" value="C:actin cytoskeleton"/>
    <property type="evidence" value="ECO:0007669"/>
    <property type="project" value="TreeGrafter"/>
</dbReference>
<dbReference type="GO" id="GO:0051015">
    <property type="term" value="F:actin filament binding"/>
    <property type="evidence" value="ECO:0007669"/>
    <property type="project" value="InterPro"/>
</dbReference>
<evidence type="ECO:0000259" key="9">
    <source>
        <dbReference type="Pfam" id="PF00626"/>
    </source>
</evidence>
<feature type="domain" description="Gelsolin-like" evidence="9">
    <location>
        <begin position="52"/>
        <end position="134"/>
    </location>
</feature>
<accession>A0A921ZPC2</accession>
<comment type="function">
    <text evidence="8">Calcium-regulated, actin-modulating protein that binds to the plus (or barbed) ends of actin monomers or filaments, preventing monomer exchange (end-blocking or capping). It can promote the assembly of monomers into filaments (nucleation) as well as sever filaments already formed.</text>
</comment>
<dbReference type="InterPro" id="IPR057226">
    <property type="entry name" value="DUF7904"/>
</dbReference>
<sequence>MAPRPRSRHVPCSDWSFPFYEKYSLKSVDMEHPAFEEAGSEPGIKIWTIEKFEPVPIDTKVYGKFYNGDSYIVLKTTGNDTTALSHDAHFWLGGKTTQDKMGSAAIWTVTLDDMLGGKAVHHREVQGHESSLFLGYFKPAIRYLEGGNESGFNEVVTNAGAEKRLLKLTGCDNMRIEEVPAESTSLTRQHCFILEVEHDIFVGYARADPSAVYLYRVLFGDELDLVSVGKPYKQSQLASSEIYILDTPCSGVYIWIGSEVDPEVKKSYHTTADKYLDMKGYPNWVNITRVTEGSESSTFKQYFHGWDSKTNVASVRNYLSDIDAGYFSGDSEESAAAAKAIGKSAAARGFMPDDGQGSLEVTRIAGEKENITEQFESGISVFYQSEVYVVNYKYTNENGDDAAVIYLWIGADASDDDKVAGYELMTSLEEEAGDHVISVKVPQGKETKHFLAVFKGNLAIVYGSKDNEYKPKNSKDSFDDDGIRLFRVEGTKPGVDMRAVQVPETSDTLEYDDVFVLQTADAVYVWNGNESSEEEREAALKFVNLVVGEEKEVTPVNQGDEPEEFWAALGGVPEEKSDPSGWKLAVNRRVTTPRTLTSVTVRVTGKIKFEDLDTEFSQQDLAEDGAYILDAGEELYFWVGKSAPERVKNARSDIIKSYIEDDGMERTIETAIVISIKQGAEPAVFKKMFSSWSDDMWENLTSYEDMKNETKASNSQ</sequence>